<name>A0A8J9VL46_9NEOP</name>
<dbReference type="OrthoDB" id="10543040at2759"/>
<organism evidence="2 3">
    <name type="scientific">Brenthis ino</name>
    <name type="common">lesser marbled fritillary</name>
    <dbReference type="NCBI Taxonomy" id="405034"/>
    <lineage>
        <taxon>Eukaryota</taxon>
        <taxon>Metazoa</taxon>
        <taxon>Ecdysozoa</taxon>
        <taxon>Arthropoda</taxon>
        <taxon>Hexapoda</taxon>
        <taxon>Insecta</taxon>
        <taxon>Pterygota</taxon>
        <taxon>Neoptera</taxon>
        <taxon>Endopterygota</taxon>
        <taxon>Lepidoptera</taxon>
        <taxon>Glossata</taxon>
        <taxon>Ditrysia</taxon>
        <taxon>Papilionoidea</taxon>
        <taxon>Nymphalidae</taxon>
        <taxon>Heliconiinae</taxon>
        <taxon>Argynnini</taxon>
        <taxon>Brenthis</taxon>
    </lineage>
</organism>
<evidence type="ECO:0000313" key="3">
    <source>
        <dbReference type="Proteomes" id="UP000838878"/>
    </source>
</evidence>
<reference evidence="2" key="1">
    <citation type="submission" date="2021-12" db="EMBL/GenBank/DDBJ databases">
        <authorList>
            <person name="Martin H S."/>
        </authorList>
    </citation>
    <scope>NUCLEOTIDE SEQUENCE</scope>
</reference>
<evidence type="ECO:0000256" key="1">
    <source>
        <dbReference type="SAM" id="MobiDB-lite"/>
    </source>
</evidence>
<gene>
    <name evidence="2" type="ORF">BINO364_LOCUS7795</name>
</gene>
<accession>A0A8J9VL46</accession>
<dbReference type="Proteomes" id="UP000838878">
    <property type="component" value="Chromosome 2"/>
</dbReference>
<protein>
    <submittedName>
        <fullName evidence="2">Uncharacterized protein</fullName>
    </submittedName>
</protein>
<feature type="non-terminal residue" evidence="2">
    <location>
        <position position="86"/>
    </location>
</feature>
<evidence type="ECO:0000313" key="2">
    <source>
        <dbReference type="EMBL" id="CAH0721735.1"/>
    </source>
</evidence>
<keyword evidence="3" id="KW-1185">Reference proteome</keyword>
<sequence>MSERVYGARAHSRTQRRALLGGLQFVAAPRASTQLHCTPTPCVRKKRTHEECGGRGILRLRAPPATNSEQSPPDARRSIPPPQGAP</sequence>
<dbReference type="EMBL" id="OV170222">
    <property type="protein sequence ID" value="CAH0721735.1"/>
    <property type="molecule type" value="Genomic_DNA"/>
</dbReference>
<feature type="region of interest" description="Disordered" evidence="1">
    <location>
        <begin position="53"/>
        <end position="86"/>
    </location>
</feature>
<dbReference type="AlphaFoldDB" id="A0A8J9VL46"/>
<proteinExistence type="predicted"/>